<comment type="caution">
    <text evidence="1">The sequence shown here is derived from an EMBL/GenBank/DDBJ whole genome shotgun (WGS) entry which is preliminary data.</text>
</comment>
<evidence type="ECO:0000313" key="1">
    <source>
        <dbReference type="EMBL" id="KAJ7996705.1"/>
    </source>
</evidence>
<protein>
    <submittedName>
        <fullName evidence="1">Uncharacterized protein</fullName>
    </submittedName>
</protein>
<evidence type="ECO:0000313" key="2">
    <source>
        <dbReference type="Proteomes" id="UP001157502"/>
    </source>
</evidence>
<keyword evidence="2" id="KW-1185">Reference proteome</keyword>
<sequence>MIKAFAQTCGLLLILTSANCQIPDAHVTCQFSRDCVLPCTFKPNGNVNVMWYRQDVLIFSQNQDGLQSNLTPQNQSPRMHVLQDQLARGSASLHLNMCDIKDRGRYRCLVNNTLSQQESFVIVKVEAAIKMVTLETGSNREVLCLCKDIYPAPRVQWSTVPIENSLMPSTQIFPNAQGLYSVQSKLRMSENILTYICTVNSMYGTQSWRSTLQQKELIGKVGRELSIPCIAPQNLQNFTLTWTFTRTNKSSNILSYDSRTRHTSNNWLGQAGLEQHRVLLGNGSLLLKHPETQENTGTYTCTFSGLQNRHVVQTQVHIRSKIEGTPSSGNQSGRSGQSTSKLWPIAVVVAVAMVATVAALLLYKKRKANQRRSNEIAMETTETKPMKTLQSAEELPVDNC</sequence>
<dbReference type="EMBL" id="CM055747">
    <property type="protein sequence ID" value="KAJ7996705.1"/>
    <property type="molecule type" value="Genomic_DNA"/>
</dbReference>
<organism evidence="1 2">
    <name type="scientific">Dallia pectoralis</name>
    <name type="common">Alaska blackfish</name>
    <dbReference type="NCBI Taxonomy" id="75939"/>
    <lineage>
        <taxon>Eukaryota</taxon>
        <taxon>Metazoa</taxon>
        <taxon>Chordata</taxon>
        <taxon>Craniata</taxon>
        <taxon>Vertebrata</taxon>
        <taxon>Euteleostomi</taxon>
        <taxon>Actinopterygii</taxon>
        <taxon>Neopterygii</taxon>
        <taxon>Teleostei</taxon>
        <taxon>Protacanthopterygii</taxon>
        <taxon>Esociformes</taxon>
        <taxon>Umbridae</taxon>
        <taxon>Dallia</taxon>
    </lineage>
</organism>
<reference evidence="1" key="1">
    <citation type="submission" date="2021-05" db="EMBL/GenBank/DDBJ databases">
        <authorList>
            <person name="Pan Q."/>
            <person name="Jouanno E."/>
            <person name="Zahm M."/>
            <person name="Klopp C."/>
            <person name="Cabau C."/>
            <person name="Louis A."/>
            <person name="Berthelot C."/>
            <person name="Parey E."/>
            <person name="Roest Crollius H."/>
            <person name="Montfort J."/>
            <person name="Robinson-Rechavi M."/>
            <person name="Bouchez O."/>
            <person name="Lampietro C."/>
            <person name="Lopez Roques C."/>
            <person name="Donnadieu C."/>
            <person name="Postlethwait J."/>
            <person name="Bobe J."/>
            <person name="Dillon D."/>
            <person name="Chandos A."/>
            <person name="von Hippel F."/>
            <person name="Guiguen Y."/>
        </authorList>
    </citation>
    <scope>NUCLEOTIDE SEQUENCE</scope>
    <source>
        <strain evidence="1">YG-Jan2019</strain>
    </source>
</reference>
<accession>A0ACC2FZM9</accession>
<dbReference type="Proteomes" id="UP001157502">
    <property type="component" value="Chromosome 20"/>
</dbReference>
<name>A0ACC2FZM9_DALPE</name>
<proteinExistence type="predicted"/>
<gene>
    <name evidence="1" type="ORF">DPEC_G00239790</name>
</gene>